<dbReference type="Proteomes" id="UP000272942">
    <property type="component" value="Unassembled WGS sequence"/>
</dbReference>
<feature type="compositionally biased region" description="Basic and acidic residues" evidence="1">
    <location>
        <begin position="122"/>
        <end position="147"/>
    </location>
</feature>
<evidence type="ECO:0000313" key="3">
    <source>
        <dbReference type="EMBL" id="VDP83929.1"/>
    </source>
</evidence>
<accession>A0A183ANV3</accession>
<dbReference type="EMBL" id="UZAN01046248">
    <property type="protein sequence ID" value="VDP83929.1"/>
    <property type="molecule type" value="Genomic_DNA"/>
</dbReference>
<keyword evidence="2" id="KW-0732">Signal</keyword>
<feature type="chain" id="PRO_5043138152" evidence="2">
    <location>
        <begin position="24"/>
        <end position="248"/>
    </location>
</feature>
<reference evidence="3 4" key="2">
    <citation type="submission" date="2018-11" db="EMBL/GenBank/DDBJ databases">
        <authorList>
            <consortium name="Pathogen Informatics"/>
        </authorList>
    </citation>
    <scope>NUCLEOTIDE SEQUENCE [LARGE SCALE GENOMIC DNA]</scope>
    <source>
        <strain evidence="3 4">Egypt</strain>
    </source>
</reference>
<keyword evidence="4" id="KW-1185">Reference proteome</keyword>
<evidence type="ECO:0000313" key="4">
    <source>
        <dbReference type="Proteomes" id="UP000272942"/>
    </source>
</evidence>
<dbReference type="WBParaSite" id="ECPE_0000866401-mRNA-1">
    <property type="protein sequence ID" value="ECPE_0000866401-mRNA-1"/>
    <property type="gene ID" value="ECPE_0000866401"/>
</dbReference>
<gene>
    <name evidence="3" type="ORF">ECPE_LOCUS8640</name>
</gene>
<evidence type="ECO:0000313" key="5">
    <source>
        <dbReference type="WBParaSite" id="ECPE_0000866401-mRNA-1"/>
    </source>
</evidence>
<evidence type="ECO:0000256" key="1">
    <source>
        <dbReference type="SAM" id="MobiDB-lite"/>
    </source>
</evidence>
<evidence type="ECO:0000256" key="2">
    <source>
        <dbReference type="SAM" id="SignalP"/>
    </source>
</evidence>
<protein>
    <submittedName>
        <fullName evidence="5">Cystatin domain-containing protein</fullName>
    </submittedName>
</protein>
<dbReference type="AlphaFoldDB" id="A0A183ANV3"/>
<feature type="region of interest" description="Disordered" evidence="1">
    <location>
        <begin position="101"/>
        <end position="209"/>
    </location>
</feature>
<sequence length="248" mass="26055">MKSNIVKLLLVTFCVSGVVDVEAQSCEPVVASNEVQSVVVKGGVSGCQYRVSSDTGKAVKVYVNATSGTKCVIVTSGGTSDKLCPSSAYNQLISQESIELSAESGTTTTQAAVTEPSTAETTPKDESGSDEEKPKPGESGDKGKDGEPEAAENQNPDKNEKADPEAPGKKVPGDPNGAPENESPESPQKQAPDPKVQQQNVPGASPLLRSARDTSSIDVTVYYVLEYTCRTLDNIAVQALRMMKNSNE</sequence>
<reference evidence="5" key="1">
    <citation type="submission" date="2016-06" db="UniProtKB">
        <authorList>
            <consortium name="WormBaseParasite"/>
        </authorList>
    </citation>
    <scope>IDENTIFICATION</scope>
</reference>
<feature type="compositionally biased region" description="Basic and acidic residues" evidence="1">
    <location>
        <begin position="155"/>
        <end position="172"/>
    </location>
</feature>
<feature type="signal peptide" evidence="2">
    <location>
        <begin position="1"/>
        <end position="23"/>
    </location>
</feature>
<proteinExistence type="predicted"/>
<feature type="compositionally biased region" description="Polar residues" evidence="1">
    <location>
        <begin position="101"/>
        <end position="121"/>
    </location>
</feature>
<organism evidence="5">
    <name type="scientific">Echinostoma caproni</name>
    <dbReference type="NCBI Taxonomy" id="27848"/>
    <lineage>
        <taxon>Eukaryota</taxon>
        <taxon>Metazoa</taxon>
        <taxon>Spiralia</taxon>
        <taxon>Lophotrochozoa</taxon>
        <taxon>Platyhelminthes</taxon>
        <taxon>Trematoda</taxon>
        <taxon>Digenea</taxon>
        <taxon>Plagiorchiida</taxon>
        <taxon>Echinostomata</taxon>
        <taxon>Echinostomatoidea</taxon>
        <taxon>Echinostomatidae</taxon>
        <taxon>Echinostoma</taxon>
    </lineage>
</organism>
<name>A0A183ANV3_9TREM</name>